<gene>
    <name evidence="1" type="ORF">SAMN05192563_10187</name>
</gene>
<proteinExistence type="predicted"/>
<dbReference type="AlphaFoldDB" id="A0A1I7EED9"/>
<evidence type="ECO:0000313" key="1">
    <source>
        <dbReference type="EMBL" id="SFU22307.1"/>
    </source>
</evidence>
<protein>
    <recommendedName>
        <fullName evidence="3">DUF4160 domain-containing protein</fullName>
    </recommendedName>
</protein>
<dbReference type="Proteomes" id="UP000198844">
    <property type="component" value="Unassembled WGS sequence"/>
</dbReference>
<evidence type="ECO:0000313" key="2">
    <source>
        <dbReference type="Proteomes" id="UP000198844"/>
    </source>
</evidence>
<evidence type="ECO:0008006" key="3">
    <source>
        <dbReference type="Google" id="ProtNLM"/>
    </source>
</evidence>
<organism evidence="1 2">
    <name type="scientific">Paraburkholderia aspalathi</name>
    <dbReference type="NCBI Taxonomy" id="1324617"/>
    <lineage>
        <taxon>Bacteria</taxon>
        <taxon>Pseudomonadati</taxon>
        <taxon>Pseudomonadota</taxon>
        <taxon>Betaproteobacteria</taxon>
        <taxon>Burkholderiales</taxon>
        <taxon>Burkholderiaceae</taxon>
        <taxon>Paraburkholderia</taxon>
    </lineage>
</organism>
<name>A0A1I7EED9_9BURK</name>
<reference evidence="1 2" key="1">
    <citation type="submission" date="2016-10" db="EMBL/GenBank/DDBJ databases">
        <authorList>
            <person name="de Groot N.N."/>
        </authorList>
    </citation>
    <scope>NUCLEOTIDE SEQUENCE [LARGE SCALE GENOMIC DNA]</scope>
    <source>
        <strain evidence="1 2">LMG 27731</strain>
    </source>
</reference>
<accession>A0A1I7EED9</accession>
<sequence length="138" mass="15416">MKVAEYNGMRIAVFTRDEHCPPHVHVDGKDWSARFQFSFWHNGVSFWDASCGGLSGKLVIEISATIKAVLPAVRDAWMDAVKGICLENRYWNLTREVVEPLGKKGHFGARQILGGTYDSATRRTTLTVFGIGEFGIQL</sequence>
<dbReference type="EMBL" id="FPBH01000018">
    <property type="protein sequence ID" value="SFU22307.1"/>
    <property type="molecule type" value="Genomic_DNA"/>
</dbReference>